<feature type="compositionally biased region" description="Low complexity" evidence="4">
    <location>
        <begin position="76"/>
        <end position="99"/>
    </location>
</feature>
<evidence type="ECO:0000313" key="6">
    <source>
        <dbReference type="EMBL" id="KAF8404582.1"/>
    </source>
</evidence>
<sequence>MKEDEELEMLLDEIPHATSLNLQHLLRQHNHQEHARGNGHGSSPTQTIHGMCGNDPSRHYKYMCASPASGVSLQSEGSSWSWLSGGHSSSDDGSPSQSPFNGTKFQTPIRNLHYSNGLQFESKLTDSPRNANENLMDELGLSGNLRRMHIRDELEDSSMTRRRFPTESYGFQFGDRSMVGTNYSNVEKHGPFEDFRKDFYGYEGLQSSVRRNPTSLNGERRCISTTRSDGLFSHPMSSPWRQTEEHASNCNHRGIQVPSVTPSICRPSTTDAFLYSQQNRMYSNGDWGVLNSQRTPQLTHLKLPLSEENVLQYSLPVFERRAQAPLNSGVPLSLLSMRSTRDFEASNCEDSFIIQGNGLNYVSNKGCDRSRGHKKGSCNESSMGNPRENSAELHGRSLSEEICKHGQSPRTYCPFLLLPKYNSLVEVQGYIYFIAKDQHGCRFLQRKFEEGTPQDVQLIFNEIIDHVVELMMNPFGNYLMQKLLDVCNEEQIMQILLMVTEEPGELVRISLNTHGTRVVQKLIENLKTRHQISLVISALELGFLDLIKDLNGNHVVQRCLQCLSSEDNKDLVRIDHKPYADAYDDANNPVDCLMHSCFCQNIFDLKCSPSLIHLFWQFIFDAAAKFCVDIATHKHGCCVLQQCIAHSAGKHRENLVAEISANGFLLAQDDFG</sequence>
<evidence type="ECO:0000259" key="5">
    <source>
        <dbReference type="PROSITE" id="PS50303"/>
    </source>
</evidence>
<dbReference type="GO" id="GO:0006417">
    <property type="term" value="P:regulation of translation"/>
    <property type="evidence" value="ECO:0007669"/>
    <property type="project" value="UniProtKB-KW"/>
</dbReference>
<protein>
    <recommendedName>
        <fullName evidence="5">PUM-HD domain-containing protein</fullName>
    </recommendedName>
</protein>
<name>A0A835DL21_TETSI</name>
<feature type="region of interest" description="Disordered" evidence="4">
    <location>
        <begin position="372"/>
        <end position="391"/>
    </location>
</feature>
<dbReference type="AlphaFoldDB" id="A0A835DL21"/>
<dbReference type="Proteomes" id="UP000655225">
    <property type="component" value="Unassembled WGS sequence"/>
</dbReference>
<feature type="repeat" description="Pumilio" evidence="3">
    <location>
        <begin position="622"/>
        <end position="657"/>
    </location>
</feature>
<comment type="caution">
    <text evidence="6">The sequence shown here is derived from an EMBL/GenBank/DDBJ whole genome shotgun (WGS) entry which is preliminary data.</text>
</comment>
<dbReference type="OrthoDB" id="668540at2759"/>
<dbReference type="Pfam" id="PF00806">
    <property type="entry name" value="PUF"/>
    <property type="match status" value="5"/>
</dbReference>
<proteinExistence type="predicted"/>
<dbReference type="SUPFAM" id="SSF48371">
    <property type="entry name" value="ARM repeat"/>
    <property type="match status" value="1"/>
</dbReference>
<dbReference type="PANTHER" id="PTHR12537:SF13">
    <property type="entry name" value="PUMILIO HOMOLOGY DOMAIN FAMILY MEMBER 4"/>
    <property type="match status" value="1"/>
</dbReference>
<feature type="repeat" description="Pumilio" evidence="3">
    <location>
        <begin position="462"/>
        <end position="498"/>
    </location>
</feature>
<evidence type="ECO:0000256" key="4">
    <source>
        <dbReference type="SAM" id="MobiDB-lite"/>
    </source>
</evidence>
<dbReference type="InterPro" id="IPR016024">
    <property type="entry name" value="ARM-type_fold"/>
</dbReference>
<organism evidence="6 7">
    <name type="scientific">Tetracentron sinense</name>
    <name type="common">Spur-leaf</name>
    <dbReference type="NCBI Taxonomy" id="13715"/>
    <lineage>
        <taxon>Eukaryota</taxon>
        <taxon>Viridiplantae</taxon>
        <taxon>Streptophyta</taxon>
        <taxon>Embryophyta</taxon>
        <taxon>Tracheophyta</taxon>
        <taxon>Spermatophyta</taxon>
        <taxon>Magnoliopsida</taxon>
        <taxon>Trochodendrales</taxon>
        <taxon>Trochodendraceae</taxon>
        <taxon>Tetracentron</taxon>
    </lineage>
</organism>
<reference evidence="6 7" key="1">
    <citation type="submission" date="2020-04" db="EMBL/GenBank/DDBJ databases">
        <title>Plant Genome Project.</title>
        <authorList>
            <person name="Zhang R.-G."/>
        </authorList>
    </citation>
    <scope>NUCLEOTIDE SEQUENCE [LARGE SCALE GENOMIC DNA]</scope>
    <source>
        <strain evidence="6">YNK0</strain>
        <tissue evidence="6">Leaf</tissue>
    </source>
</reference>
<evidence type="ECO:0000256" key="2">
    <source>
        <dbReference type="ARBA" id="ARBA00022845"/>
    </source>
</evidence>
<feature type="repeat" description="Pumilio" evidence="3">
    <location>
        <begin position="426"/>
        <end position="461"/>
    </location>
</feature>
<accession>A0A835DL21</accession>
<dbReference type="InterPro" id="IPR001313">
    <property type="entry name" value="Pumilio_RNA-bd_rpt"/>
</dbReference>
<dbReference type="InterPro" id="IPR033133">
    <property type="entry name" value="PUM-HD"/>
</dbReference>
<feature type="region of interest" description="Disordered" evidence="4">
    <location>
        <begin position="76"/>
        <end position="106"/>
    </location>
</feature>
<dbReference type="Gene3D" id="1.25.10.10">
    <property type="entry name" value="Leucine-rich Repeat Variant"/>
    <property type="match status" value="1"/>
</dbReference>
<feature type="compositionally biased region" description="Polar residues" evidence="4">
    <location>
        <begin position="378"/>
        <end position="388"/>
    </location>
</feature>
<feature type="repeat" description="Pumilio" evidence="3">
    <location>
        <begin position="501"/>
        <end position="537"/>
    </location>
</feature>
<dbReference type="OMA" id="GYIYLMA"/>
<dbReference type="SMART" id="SM00025">
    <property type="entry name" value="Pumilio"/>
    <property type="match status" value="5"/>
</dbReference>
<feature type="repeat" description="Pumilio" evidence="3">
    <location>
        <begin position="538"/>
        <end position="573"/>
    </location>
</feature>
<feature type="domain" description="PUM-HD" evidence="5">
    <location>
        <begin position="404"/>
        <end position="672"/>
    </location>
</feature>
<evidence type="ECO:0000256" key="1">
    <source>
        <dbReference type="ARBA" id="ARBA00022737"/>
    </source>
</evidence>
<dbReference type="InterPro" id="IPR011989">
    <property type="entry name" value="ARM-like"/>
</dbReference>
<dbReference type="PROSITE" id="PS50303">
    <property type="entry name" value="PUM_HD"/>
    <property type="match status" value="1"/>
</dbReference>
<keyword evidence="1" id="KW-0677">Repeat</keyword>
<dbReference type="EMBL" id="JABCRI010000006">
    <property type="protein sequence ID" value="KAF8404582.1"/>
    <property type="molecule type" value="Genomic_DNA"/>
</dbReference>
<evidence type="ECO:0000256" key="3">
    <source>
        <dbReference type="PROSITE-ProRule" id="PRU00317"/>
    </source>
</evidence>
<keyword evidence="7" id="KW-1185">Reference proteome</keyword>
<gene>
    <name evidence="6" type="ORF">HHK36_009469</name>
</gene>
<evidence type="ECO:0000313" key="7">
    <source>
        <dbReference type="Proteomes" id="UP000655225"/>
    </source>
</evidence>
<dbReference type="GO" id="GO:0005737">
    <property type="term" value="C:cytoplasm"/>
    <property type="evidence" value="ECO:0007669"/>
    <property type="project" value="TreeGrafter"/>
</dbReference>
<dbReference type="PANTHER" id="PTHR12537">
    <property type="entry name" value="RNA BINDING PROTEIN PUMILIO-RELATED"/>
    <property type="match status" value="1"/>
</dbReference>
<dbReference type="GO" id="GO:0003729">
    <property type="term" value="F:mRNA binding"/>
    <property type="evidence" value="ECO:0007669"/>
    <property type="project" value="TreeGrafter"/>
</dbReference>
<keyword evidence="2" id="KW-0810">Translation regulation</keyword>
<dbReference type="PROSITE" id="PS50302">
    <property type="entry name" value="PUM"/>
    <property type="match status" value="5"/>
</dbReference>